<dbReference type="Pfam" id="PF18476">
    <property type="entry name" value="PIN_8"/>
    <property type="match status" value="1"/>
</dbReference>
<name>A0A432YJA2_9GAMM</name>
<evidence type="ECO:0000313" key="4">
    <source>
        <dbReference type="Proteomes" id="UP000288127"/>
    </source>
</evidence>
<feature type="domain" description="PIN like" evidence="2">
    <location>
        <begin position="11"/>
        <end position="193"/>
    </location>
</feature>
<evidence type="ECO:0000259" key="2">
    <source>
        <dbReference type="Pfam" id="PF18476"/>
    </source>
</evidence>
<comment type="caution">
    <text evidence="3">The sequence shown here is derived from an EMBL/GenBank/DDBJ whole genome shotgun (WGS) entry which is preliminary data.</text>
</comment>
<accession>A0A432YJA2</accession>
<protein>
    <recommendedName>
        <fullName evidence="2">PIN like domain-containing protein</fullName>
    </recommendedName>
</protein>
<feature type="compositionally biased region" description="Acidic residues" evidence="1">
    <location>
        <begin position="365"/>
        <end position="375"/>
    </location>
</feature>
<organism evidence="3 4">
    <name type="scientific">Pseudidiomarina marina</name>
    <dbReference type="NCBI Taxonomy" id="502366"/>
    <lineage>
        <taxon>Bacteria</taxon>
        <taxon>Pseudomonadati</taxon>
        <taxon>Pseudomonadota</taxon>
        <taxon>Gammaproteobacteria</taxon>
        <taxon>Alteromonadales</taxon>
        <taxon>Idiomarinaceae</taxon>
        <taxon>Pseudidiomarina</taxon>
    </lineage>
</organism>
<dbReference type="RefSeq" id="WP_126758683.1">
    <property type="nucleotide sequence ID" value="NZ_PIPZ01000001.1"/>
</dbReference>
<dbReference type="OrthoDB" id="6240435at2"/>
<evidence type="ECO:0000313" key="3">
    <source>
        <dbReference type="EMBL" id="RUO61051.1"/>
    </source>
</evidence>
<feature type="region of interest" description="Disordered" evidence="1">
    <location>
        <begin position="351"/>
        <end position="384"/>
    </location>
</feature>
<reference evidence="4" key="1">
    <citation type="journal article" date="2018" name="Front. Microbiol.">
        <title>Genome-Based Analysis Reveals the Taxonomy and Diversity of the Family Idiomarinaceae.</title>
        <authorList>
            <person name="Liu Y."/>
            <person name="Lai Q."/>
            <person name="Shao Z."/>
        </authorList>
    </citation>
    <scope>NUCLEOTIDE SEQUENCE [LARGE SCALE GENOMIC DNA]</scope>
    <source>
        <strain evidence="4">PIM1</strain>
    </source>
</reference>
<dbReference type="EMBL" id="PIPZ01000001">
    <property type="protein sequence ID" value="RUO61051.1"/>
    <property type="molecule type" value="Genomic_DNA"/>
</dbReference>
<keyword evidence="4" id="KW-1185">Reference proteome</keyword>
<gene>
    <name evidence="3" type="ORF">CWI76_01925</name>
</gene>
<evidence type="ECO:0000256" key="1">
    <source>
        <dbReference type="SAM" id="MobiDB-lite"/>
    </source>
</evidence>
<sequence>MNDVKDDFECLIVIDANKYLDLYRRDTGLQILKYLSRVSEYIFVTSQLVNEVNRNKVKVLSDFLANKIKAVSIDNVKLPEHFGDGFSGDKSSLSEELGEIKNTVGRKAQQLKDYSRELLALTTKSEDEVSISLSSIFSRAVEANDDELERARLRKELGNPPGKKGPLGDELLWEQLLTKLRGKTKLWLITSDSDFATKHEKSLFLNAFLMQEIKALPNSPQIFVFDETLGGIRDFAEVNGIDLDIELSREEIDEINLEEQQLNLSDRLRDYFQLYGTGIAGSVANQLAALEANPSFQSMLEAQKYWNSDILKTAAQMASLESNPSMRAFRESKSGLVGQAQKFAAEINKAGNGMLRNAKARQNNDSEDNQDSDDSESSRSDSKE</sequence>
<dbReference type="Proteomes" id="UP000288127">
    <property type="component" value="Unassembled WGS sequence"/>
</dbReference>
<dbReference type="AlphaFoldDB" id="A0A432YJA2"/>
<dbReference type="InterPro" id="IPR041578">
    <property type="entry name" value="PIN_8"/>
</dbReference>
<proteinExistence type="predicted"/>